<reference evidence="6" key="1">
    <citation type="journal article" date="2016" name="Virol. J.">
        <title>Isolation and characterization of adenoviruses infecting endangered golden snub-nosed monkeys (Rhinopithecus roxellana).</title>
        <authorList>
            <person name="Tan B."/>
            <person name="Wu L.J."/>
            <person name="Yang X.L."/>
            <person name="Li B."/>
            <person name="Zhang W."/>
            <person name="Lei Y.S."/>
            <person name="Li Y."/>
            <person name="Yang G.X."/>
            <person name="Chen J."/>
            <person name="Chen G."/>
            <person name="Wang H.Z."/>
            <person name="Shi Z.L."/>
        </authorList>
    </citation>
    <scope>NUCLEOTIDE SEQUENCE [LARGE SCALE GENOMIC DNA]</scope>
    <source>
        <strain evidence="6">WIV19</strain>
    </source>
</reference>
<dbReference type="Proteomes" id="UP000201862">
    <property type="component" value="Segment"/>
</dbReference>
<keyword evidence="5" id="KW-1119">Modulation of host cell apoptosis by virus</keyword>
<protein>
    <submittedName>
        <fullName evidence="6">E3 14.7K</fullName>
    </submittedName>
</protein>
<keyword evidence="7" id="KW-1185">Reference proteome</keyword>
<keyword evidence="4" id="KW-1085">Inhibition of host caspases by virus</keyword>
<dbReference type="GeneID" id="30522857"/>
<accession>A0A1L3INY8</accession>
<dbReference type="RefSeq" id="YP_009328922.1">
    <property type="nucleotide sequence ID" value="NC_032105.1"/>
</dbReference>
<name>A0A1L3INY8_9ADEN</name>
<comment type="similarity">
    <text evidence="1">Belongs to the adenoviridae E3_15 family.</text>
</comment>
<proteinExistence type="inferred from homology"/>
<dbReference type="InterPro" id="IPR004985">
    <property type="entry name" value="Adeno_E3-15"/>
</dbReference>
<dbReference type="Pfam" id="PF03307">
    <property type="entry name" value="Adeno_E3_15_3"/>
    <property type="match status" value="1"/>
</dbReference>
<evidence type="ECO:0000313" key="6">
    <source>
        <dbReference type="EMBL" id="APG53815.1"/>
    </source>
</evidence>
<organism evidence="6">
    <name type="scientific">simian adenovirus 55</name>
    <dbReference type="NCBI Taxonomy" id="2848082"/>
    <lineage>
        <taxon>Viruses</taxon>
        <taxon>Varidnaviria</taxon>
        <taxon>Bamfordvirae</taxon>
        <taxon>Preplasmiviricota</taxon>
        <taxon>Polisuviricotina</taxon>
        <taxon>Pharingeaviricetes</taxon>
        <taxon>Rowavirales</taxon>
        <taxon>Adenoviridae</taxon>
        <taxon>Mastadenovirus</taxon>
        <taxon>Mastadenovirus flavi</taxon>
        <taxon>Simian mastadenovirus I</taxon>
    </lineage>
</organism>
<evidence type="ECO:0000256" key="3">
    <source>
        <dbReference type="ARBA" id="ARBA00022581"/>
    </source>
</evidence>
<keyword evidence="3" id="KW-0945">Host-virus interaction</keyword>
<dbReference type="EMBL" id="KX505867">
    <property type="protein sequence ID" value="APG53815.1"/>
    <property type="molecule type" value="Genomic_DNA"/>
</dbReference>
<evidence type="ECO:0000256" key="4">
    <source>
        <dbReference type="ARBA" id="ARBA00022615"/>
    </source>
</evidence>
<sequence length="123" mass="14094">MEIDGVQSEQRALAVRTLARQRELKQRELLDLKNTHQCKRGIFCAVKQAELTFEQLQGHDHELQYRIPQQRQTCVFLVGTSPVKISQTRGDVNGSIRCSCKMSECMYTLLKTLCGLHDSIPFN</sequence>
<dbReference type="GO" id="GO:0033668">
    <property type="term" value="P:symbiont-mediated suppression of host apoptosis"/>
    <property type="evidence" value="ECO:0007669"/>
    <property type="project" value="UniProtKB-KW"/>
</dbReference>
<evidence type="ECO:0000256" key="5">
    <source>
        <dbReference type="ARBA" id="ARBA00023323"/>
    </source>
</evidence>
<dbReference type="KEGG" id="vg:30522857"/>
<dbReference type="OrthoDB" id="26753at10239"/>
<evidence type="ECO:0000256" key="2">
    <source>
        <dbReference type="ARBA" id="ARBA00022518"/>
    </source>
</evidence>
<dbReference type="GO" id="GO:0052031">
    <property type="term" value="P:symbiont-mediated perturbation of host defense response"/>
    <property type="evidence" value="ECO:0007669"/>
    <property type="project" value="InterPro"/>
</dbReference>
<evidence type="ECO:0000256" key="1">
    <source>
        <dbReference type="ARBA" id="ARBA00005829"/>
    </source>
</evidence>
<evidence type="ECO:0000313" key="7">
    <source>
        <dbReference type="Proteomes" id="UP000201862"/>
    </source>
</evidence>
<keyword evidence="2" id="KW-0244">Early protein</keyword>